<dbReference type="Pfam" id="PF00990">
    <property type="entry name" value="GGDEF"/>
    <property type="match status" value="1"/>
</dbReference>
<dbReference type="InterPro" id="IPR001633">
    <property type="entry name" value="EAL_dom"/>
</dbReference>
<dbReference type="NCBIfam" id="TIGR00254">
    <property type="entry name" value="GGDEF"/>
    <property type="match status" value="1"/>
</dbReference>
<keyword evidence="6" id="KW-1185">Reference proteome</keyword>
<gene>
    <name evidence="5" type="ORF">GCM10010919_31930</name>
</gene>
<dbReference type="SMART" id="SM00052">
    <property type="entry name" value="EAL"/>
    <property type="match status" value="1"/>
</dbReference>
<reference evidence="6" key="1">
    <citation type="journal article" date="2019" name="Int. J. Syst. Evol. Microbiol.">
        <title>The Global Catalogue of Microorganisms (GCM) 10K type strain sequencing project: providing services to taxonomists for standard genome sequencing and annotation.</title>
        <authorList>
            <consortium name="The Broad Institute Genomics Platform"/>
            <consortium name="The Broad Institute Genome Sequencing Center for Infectious Disease"/>
            <person name="Wu L."/>
            <person name="Ma J."/>
        </authorList>
    </citation>
    <scope>NUCLEOTIDE SEQUENCE [LARGE SCALE GENOMIC DNA]</scope>
    <source>
        <strain evidence="6">CGMCC 1.7003</strain>
    </source>
</reference>
<evidence type="ECO:0000313" key="5">
    <source>
        <dbReference type="EMBL" id="GHG76794.1"/>
    </source>
</evidence>
<keyword evidence="2" id="KW-1133">Transmembrane helix</keyword>
<dbReference type="Gene3D" id="3.20.20.450">
    <property type="entry name" value="EAL domain"/>
    <property type="match status" value="1"/>
</dbReference>
<dbReference type="CDD" id="cd01949">
    <property type="entry name" value="GGDEF"/>
    <property type="match status" value="1"/>
</dbReference>
<evidence type="ECO:0000259" key="3">
    <source>
        <dbReference type="PROSITE" id="PS50883"/>
    </source>
</evidence>
<keyword evidence="2" id="KW-0472">Membrane</keyword>
<proteinExistence type="predicted"/>
<evidence type="ECO:0000256" key="2">
    <source>
        <dbReference type="SAM" id="Phobius"/>
    </source>
</evidence>
<evidence type="ECO:0000313" key="6">
    <source>
        <dbReference type="Proteomes" id="UP000659697"/>
    </source>
</evidence>
<dbReference type="InterPro" id="IPR050706">
    <property type="entry name" value="Cyclic-di-GMP_PDE-like"/>
</dbReference>
<dbReference type="PANTHER" id="PTHR33121">
    <property type="entry name" value="CYCLIC DI-GMP PHOSPHODIESTERASE PDEF"/>
    <property type="match status" value="1"/>
</dbReference>
<dbReference type="RefSeq" id="WP_189434042.1">
    <property type="nucleotide sequence ID" value="NZ_BNAO01000010.1"/>
</dbReference>
<name>A0ABQ3L4D0_9ALTE</name>
<evidence type="ECO:0000259" key="4">
    <source>
        <dbReference type="PROSITE" id="PS50887"/>
    </source>
</evidence>
<dbReference type="Gene3D" id="3.30.70.270">
    <property type="match status" value="1"/>
</dbReference>
<dbReference type="Pfam" id="PF00563">
    <property type="entry name" value="EAL"/>
    <property type="match status" value="1"/>
</dbReference>
<dbReference type="SMART" id="SM00267">
    <property type="entry name" value="GGDEF"/>
    <property type="match status" value="1"/>
</dbReference>
<dbReference type="PROSITE" id="PS50883">
    <property type="entry name" value="EAL"/>
    <property type="match status" value="1"/>
</dbReference>
<feature type="domain" description="GGDEF" evidence="4">
    <location>
        <begin position="399"/>
        <end position="531"/>
    </location>
</feature>
<feature type="transmembrane region" description="Helical" evidence="2">
    <location>
        <begin position="276"/>
        <end position="296"/>
    </location>
</feature>
<dbReference type="SUPFAM" id="SSF141868">
    <property type="entry name" value="EAL domain-like"/>
    <property type="match status" value="1"/>
</dbReference>
<keyword evidence="2" id="KW-0812">Transmembrane</keyword>
<feature type="domain" description="EAL" evidence="3">
    <location>
        <begin position="540"/>
        <end position="794"/>
    </location>
</feature>
<evidence type="ECO:0000256" key="1">
    <source>
        <dbReference type="SAM" id="Coils"/>
    </source>
</evidence>
<protein>
    <submittedName>
        <fullName evidence="5">Uncharacterized protein</fullName>
    </submittedName>
</protein>
<dbReference type="Proteomes" id="UP000659697">
    <property type="component" value="Unassembled WGS sequence"/>
</dbReference>
<keyword evidence="1" id="KW-0175">Coiled coil</keyword>
<dbReference type="InterPro" id="IPR029787">
    <property type="entry name" value="Nucleotide_cyclase"/>
</dbReference>
<accession>A0ABQ3L4D0</accession>
<dbReference type="InterPro" id="IPR043128">
    <property type="entry name" value="Rev_trsase/Diguanyl_cyclase"/>
</dbReference>
<dbReference type="CDD" id="cd01948">
    <property type="entry name" value="EAL"/>
    <property type="match status" value="1"/>
</dbReference>
<dbReference type="SUPFAM" id="SSF55073">
    <property type="entry name" value="Nucleotide cyclase"/>
    <property type="match status" value="1"/>
</dbReference>
<dbReference type="InterPro" id="IPR035919">
    <property type="entry name" value="EAL_sf"/>
</dbReference>
<comment type="caution">
    <text evidence="5">The sequence shown here is derived from an EMBL/GenBank/DDBJ whole genome shotgun (WGS) entry which is preliminary data.</text>
</comment>
<sequence>MRFFSFNTKIIGLMLALMLVLIVLVTSLSLERLNESFIEQQQLKQQQVTQHFLQYQLLLQSQQQAWFESFAELASLPQQQGFSGFLAELSQRYDALSLHLNIESLWLFSEQSTEALFQSAPFPAALMPMVEQTYLEQRPQSRIYCAAHCSSLVSVPLSDQDGNIAVLISSQTLAGVVIALGQALQSEVAIVRFDEQGLSVLSATTAAIDFAKIIITALAQLNAESLQQATMTGLTLNETPYFVHQLPLVTQGRQQYAILLLEDIAAYQAANNTFKWQLIALALICFLLFFWLAYWLTRRLTGRLLQISFALPLLAENKFRPFREALPKPSAWLSDEVDRLHKASEALSCKLELLQDNIAAKTRELENMAMFDLLTGLANRNMLQFHLKKSIAGLSSSSVCLGLLFLDLDQFKRVNDIRGHEQGDQLLIEAANRLRQALAPTDLICRFGGDEFVIVTEVASPELLVDLANTLITVFQEPMQLAEEQYQLSVSIGISCTRDAHLKPDDLVRQADLAMYQAKAQGGNSLHFYSQQMFDAYQNRLALESELKQALLQQQFLLYAQPKIRLLDQQLQGLEVLLRWQSPSRGLVPPDEFITVLEYANLMVPVGYWVIEQSFILMIALRQAGFTELTVAINLSAAQLNDPNLPVFLQQQLQHHQLSAAMFELELTESLLANSIGETITNMQRLKALGFRLAIDDFGTGYSSLSYLRQMPVDTIKIDKSFVFGMLDNQADFDIITSTIAMVRKLGLEVVAEGVETQAQCKALLQHHCDIGQGYLFAKPLPAVDLAAQLKLCLDDKGCWR</sequence>
<dbReference type="EMBL" id="BNAO01000010">
    <property type="protein sequence ID" value="GHG76794.1"/>
    <property type="molecule type" value="Genomic_DNA"/>
</dbReference>
<dbReference type="InterPro" id="IPR000160">
    <property type="entry name" value="GGDEF_dom"/>
</dbReference>
<dbReference type="PROSITE" id="PS50887">
    <property type="entry name" value="GGDEF"/>
    <property type="match status" value="1"/>
</dbReference>
<organism evidence="5 6">
    <name type="scientific">Alishewanella longhuensis</name>
    <dbReference type="NCBI Taxonomy" id="1091037"/>
    <lineage>
        <taxon>Bacteria</taxon>
        <taxon>Pseudomonadati</taxon>
        <taxon>Pseudomonadota</taxon>
        <taxon>Gammaproteobacteria</taxon>
        <taxon>Alteromonadales</taxon>
        <taxon>Alteromonadaceae</taxon>
        <taxon>Alishewanella</taxon>
    </lineage>
</organism>
<feature type="coiled-coil region" evidence="1">
    <location>
        <begin position="337"/>
        <end position="364"/>
    </location>
</feature>
<dbReference type="PANTHER" id="PTHR33121:SF70">
    <property type="entry name" value="SIGNALING PROTEIN YKOW"/>
    <property type="match status" value="1"/>
</dbReference>